<evidence type="ECO:0000256" key="1">
    <source>
        <dbReference type="SAM" id="MobiDB-lite"/>
    </source>
</evidence>
<sequence>MAFRGGQKDCHPFLYFTAIHFPFLAPPSKSDHLQGAISPAAAQWEPHARQLITFLHCGSYFSRIYRYSSLIQRSVPPDCWHGIPCAWLEVILRLFTLMAILLFLLVTVHFTIGEIPQLEPFTTFLDQVHRITDASELGLRGHVARDQGLYSPQEDKDDGSIENRAQDPLIRNATHFRDLPHEIYKSNDDNDAYFITFREICDGKLSSDEHTEGMVERATPATRKILPKSKRVHLGSEANFYEFDGENDDRHVYQDRQAKHKVSYHNSPNYRVEINRNAQETAGIDVHREQSDVMKNANPPQDQGDPNDHQAHLNQQTNVKHVVPYNGGSSKYGEDTKPSINDEQEIAAINGPGEQLELLKDVKSSPEQANFNDDNHLQSNQHDGNAMPYHDGVSSNYRDDVKPNVNDEQEIVGIIDPGEPLDLLKDGKPQSDRSNFNDESGSDVIHSSRVKIQHSLTRDAKIDDVVNSLRTSDRQNVIEPAGDMSSDHYATKSIPKLKLLVHDPPKTVDVRIDMNSVKSDSSALREKTRAAEGAAGELDGISLDEGDAEVINPDEAKKFLKEKISSEIQKKENEIIGRLSAKSANQNAAYADSASHLQNLSNPSRRSARAVEMIDRSITYTEHERTMKQEVEVTYRRAQEIAKAILKTSEAIANSLDLCRKPISTNFISDEPLTEAENIIDQIVGQLKESLELTMGCRTCVKPHKDLMLFLRWLIFDDVSIKLCPSKPKAADLRKNYLLFNHDNMFPGRVCQPNEFPKAPFNCTGSADANAQKDGGEDGKIGEGKANTGARKKGIVTKRRHKSGDNIDVGSNSGPKQERA</sequence>
<feature type="region of interest" description="Disordered" evidence="1">
    <location>
        <begin position="767"/>
        <end position="820"/>
    </location>
</feature>
<keyword evidence="2" id="KW-0472">Membrane</keyword>
<reference evidence="3 4" key="1">
    <citation type="submission" date="2023-09" db="EMBL/GenBank/DDBJ databases">
        <title>Nesidiocoris tenuis whole genome shotgun sequence.</title>
        <authorList>
            <person name="Shibata T."/>
            <person name="Shimoda M."/>
            <person name="Kobayashi T."/>
            <person name="Uehara T."/>
        </authorList>
    </citation>
    <scope>NUCLEOTIDE SEQUENCE [LARGE SCALE GENOMIC DNA]</scope>
    <source>
        <strain evidence="3 4">Japan</strain>
    </source>
</reference>
<organism evidence="3 4">
    <name type="scientific">Nesidiocoris tenuis</name>
    <dbReference type="NCBI Taxonomy" id="355587"/>
    <lineage>
        <taxon>Eukaryota</taxon>
        <taxon>Metazoa</taxon>
        <taxon>Ecdysozoa</taxon>
        <taxon>Arthropoda</taxon>
        <taxon>Hexapoda</taxon>
        <taxon>Insecta</taxon>
        <taxon>Pterygota</taxon>
        <taxon>Neoptera</taxon>
        <taxon>Paraneoptera</taxon>
        <taxon>Hemiptera</taxon>
        <taxon>Heteroptera</taxon>
        <taxon>Panheteroptera</taxon>
        <taxon>Cimicomorpha</taxon>
        <taxon>Miridae</taxon>
        <taxon>Dicyphina</taxon>
        <taxon>Nesidiocoris</taxon>
    </lineage>
</organism>
<dbReference type="EMBL" id="AP028911">
    <property type="protein sequence ID" value="BES91617.1"/>
    <property type="molecule type" value="Genomic_DNA"/>
</dbReference>
<name>A0ABN7AH79_9HEMI</name>
<evidence type="ECO:0000313" key="4">
    <source>
        <dbReference type="Proteomes" id="UP001307889"/>
    </source>
</evidence>
<feature type="region of interest" description="Disordered" evidence="1">
    <location>
        <begin position="416"/>
        <end position="447"/>
    </location>
</feature>
<feature type="compositionally biased region" description="Basic and acidic residues" evidence="1">
    <location>
        <begin position="422"/>
        <end position="431"/>
    </location>
</feature>
<feature type="compositionally biased region" description="Polar residues" evidence="1">
    <location>
        <begin position="809"/>
        <end position="820"/>
    </location>
</feature>
<evidence type="ECO:0000313" key="3">
    <source>
        <dbReference type="EMBL" id="BES91617.1"/>
    </source>
</evidence>
<feature type="region of interest" description="Disordered" evidence="1">
    <location>
        <begin position="363"/>
        <end position="398"/>
    </location>
</feature>
<feature type="compositionally biased region" description="Basic residues" evidence="1">
    <location>
        <begin position="790"/>
        <end position="802"/>
    </location>
</feature>
<evidence type="ECO:0000256" key="2">
    <source>
        <dbReference type="SAM" id="Phobius"/>
    </source>
</evidence>
<dbReference type="Proteomes" id="UP001307889">
    <property type="component" value="Chromosome 3"/>
</dbReference>
<feature type="compositionally biased region" description="Polar residues" evidence="1">
    <location>
        <begin position="365"/>
        <end position="383"/>
    </location>
</feature>
<protein>
    <submittedName>
        <fullName evidence="3">Uncharacterized protein</fullName>
    </submittedName>
</protein>
<accession>A0ABN7AH79</accession>
<keyword evidence="2" id="KW-1133">Transmembrane helix</keyword>
<feature type="compositionally biased region" description="Basic and acidic residues" evidence="1">
    <location>
        <begin position="774"/>
        <end position="783"/>
    </location>
</feature>
<keyword evidence="4" id="KW-1185">Reference proteome</keyword>
<proteinExistence type="predicted"/>
<gene>
    <name evidence="3" type="ORF">NTJ_04425</name>
</gene>
<keyword evidence="2" id="KW-0812">Transmembrane</keyword>
<feature type="transmembrane region" description="Helical" evidence="2">
    <location>
        <begin position="90"/>
        <end position="112"/>
    </location>
</feature>